<dbReference type="Proteomes" id="UP000663873">
    <property type="component" value="Unassembled WGS sequence"/>
</dbReference>
<dbReference type="AlphaFoldDB" id="A0A821Z2M6"/>
<dbReference type="PANTHER" id="PTHR24095:SF14">
    <property type="entry name" value="ACETYL-COENZYME A SYNTHETASE 1"/>
    <property type="match status" value="1"/>
</dbReference>
<dbReference type="GO" id="GO:0006085">
    <property type="term" value="P:acetyl-CoA biosynthetic process"/>
    <property type="evidence" value="ECO:0007669"/>
    <property type="project" value="TreeGrafter"/>
</dbReference>
<gene>
    <name evidence="1" type="ORF">UJA718_LOCUS48974</name>
</gene>
<organism evidence="1 2">
    <name type="scientific">Rotaria socialis</name>
    <dbReference type="NCBI Taxonomy" id="392032"/>
    <lineage>
        <taxon>Eukaryota</taxon>
        <taxon>Metazoa</taxon>
        <taxon>Spiralia</taxon>
        <taxon>Gnathifera</taxon>
        <taxon>Rotifera</taxon>
        <taxon>Eurotatoria</taxon>
        <taxon>Bdelloidea</taxon>
        <taxon>Philodinida</taxon>
        <taxon>Philodinidae</taxon>
        <taxon>Rotaria</taxon>
    </lineage>
</organism>
<feature type="non-terminal residue" evidence="1">
    <location>
        <position position="1"/>
    </location>
</feature>
<accession>A0A821Z2M6</accession>
<sequence length="47" mass="5294">MIYFVSSSFLGDHRCPVIDTWWQTETGGFMITPMANAWQLEPGSATL</sequence>
<keyword evidence="2" id="KW-1185">Reference proteome</keyword>
<evidence type="ECO:0000313" key="2">
    <source>
        <dbReference type="Proteomes" id="UP000663873"/>
    </source>
</evidence>
<dbReference type="EMBL" id="CAJOBP010100535">
    <property type="protein sequence ID" value="CAF4974935.1"/>
    <property type="molecule type" value="Genomic_DNA"/>
</dbReference>
<comment type="caution">
    <text evidence="1">The sequence shown here is derived from an EMBL/GenBank/DDBJ whole genome shotgun (WGS) entry which is preliminary data.</text>
</comment>
<dbReference type="Gene3D" id="3.40.50.12780">
    <property type="entry name" value="N-terminal domain of ligase-like"/>
    <property type="match status" value="1"/>
</dbReference>
<proteinExistence type="predicted"/>
<dbReference type="PANTHER" id="PTHR24095">
    <property type="entry name" value="ACETYL-COENZYME A SYNTHETASE"/>
    <property type="match status" value="1"/>
</dbReference>
<evidence type="ECO:0008006" key="3">
    <source>
        <dbReference type="Google" id="ProtNLM"/>
    </source>
</evidence>
<protein>
    <recommendedName>
        <fullName evidence="3">Acetyl-CoA synthetase</fullName>
    </recommendedName>
</protein>
<name>A0A821Z2M6_9BILA</name>
<evidence type="ECO:0000313" key="1">
    <source>
        <dbReference type="EMBL" id="CAF4974935.1"/>
    </source>
</evidence>
<dbReference type="InterPro" id="IPR042099">
    <property type="entry name" value="ANL_N_sf"/>
</dbReference>
<reference evidence="1" key="1">
    <citation type="submission" date="2021-02" db="EMBL/GenBank/DDBJ databases">
        <authorList>
            <person name="Nowell W R."/>
        </authorList>
    </citation>
    <scope>NUCLEOTIDE SEQUENCE</scope>
</reference>
<dbReference type="GO" id="GO:0003987">
    <property type="term" value="F:acetate-CoA ligase activity"/>
    <property type="evidence" value="ECO:0007669"/>
    <property type="project" value="TreeGrafter"/>
</dbReference>